<dbReference type="Pfam" id="PF03050">
    <property type="entry name" value="DDE_Tnp_IS66"/>
    <property type="match status" value="1"/>
</dbReference>
<dbReference type="OrthoDB" id="9800877at2"/>
<reference evidence="6 7" key="1">
    <citation type="journal article" date="2011" name="BMC Genomics">
        <title>Insight into cross-talk between intra-amoebal pathogens.</title>
        <authorList>
            <person name="Gimenez G."/>
            <person name="Bertelli C."/>
            <person name="Moliner C."/>
            <person name="Robert C."/>
            <person name="Raoult D."/>
            <person name="Fournier P.E."/>
            <person name="Greub G."/>
        </authorList>
    </citation>
    <scope>NUCLEOTIDE SEQUENCE [LARGE SCALE GENOMIC DNA]</scope>
    <source>
        <strain evidence="6 7">LLAP12</strain>
    </source>
</reference>
<dbReference type="EMBL" id="JH413808">
    <property type="protein sequence ID" value="EHL31791.1"/>
    <property type="molecule type" value="Genomic_DNA"/>
</dbReference>
<dbReference type="STRING" id="658187.LDG_5954"/>
<proteinExistence type="predicted"/>
<protein>
    <submittedName>
        <fullName evidence="6">Putative transposase (ISPsy5 family protein)</fullName>
    </submittedName>
</protein>
<feature type="domain" description="Transposase IS66 central" evidence="2">
    <location>
        <begin position="185"/>
        <end position="470"/>
    </location>
</feature>
<name>G9ELF6_9GAMM</name>
<dbReference type="InterPro" id="IPR024463">
    <property type="entry name" value="Transposase_TnpC_homeodom"/>
</dbReference>
<dbReference type="InterPro" id="IPR024474">
    <property type="entry name" value="Znf_dom_IS66"/>
</dbReference>
<dbReference type="InParanoid" id="G9ELF6"/>
<sequence length="536" mass="61449">MKKTNATAQKDLKTMEKMVADLQLKLVESEKKHQEHIKSKDTLISALHHQLFVLKNAQFGRKSEKLGEDKQLDLGFDEAELLAAQDIEPEELIETRTVTIKKKKPGRKPLPKNMPYIEHIHDINDADKHCACGCVLTHIGNETSEQLDVLPQVTYRVIHIRKKYACKSCEETITTAKLPKQPFPKSMATAGLVAAVIDAKFNRHLPLYRQEDMFKSMGAELSRTNLGNWVVKAADWLKPIVDTMIEQIQKYDIAYADETVLQVLNEHGKLSTSTSYMWFFGGGPPEKRCFVYQYHSSRQDVIAKQFFESFKGYIHADCYSAYVNLDRARINHVACMAHARRYFVDIVKATKNKPGIAKSAVEWFAKLYAIEKQLKEDKMTCEQIKQARMTKAQPILIQFKNWLQTQQKTVLPKSPLGKALFYSIKHWNSLTQYINDGRLEIDNNRSERAIKPFVIGRKNWMFNSSTKGADASSILFSLVQTCKEHDVDVFAYFKYALESVAKCTNEQDIQSLLPYNVNPELLQAQRTIPVLLHVDK</sequence>
<evidence type="ECO:0000313" key="7">
    <source>
        <dbReference type="Proteomes" id="UP000002770"/>
    </source>
</evidence>
<evidence type="ECO:0000259" key="3">
    <source>
        <dbReference type="Pfam" id="PF13005"/>
    </source>
</evidence>
<accession>G9ELF6</accession>
<evidence type="ECO:0000259" key="2">
    <source>
        <dbReference type="Pfam" id="PF03050"/>
    </source>
</evidence>
<feature type="domain" description="Transposase IS66 C-terminal" evidence="5">
    <location>
        <begin position="477"/>
        <end position="515"/>
    </location>
</feature>
<dbReference type="Proteomes" id="UP000002770">
    <property type="component" value="Unassembled WGS sequence"/>
</dbReference>
<dbReference type="eggNOG" id="COG3316">
    <property type="taxonomic scope" value="Bacteria"/>
</dbReference>
<keyword evidence="1" id="KW-0175">Coiled coil</keyword>
<dbReference type="PANTHER" id="PTHR33678:SF1">
    <property type="entry name" value="BLL1576 PROTEIN"/>
    <property type="match status" value="1"/>
</dbReference>
<feature type="domain" description="Transposase TnpC homeodomain" evidence="4">
    <location>
        <begin position="47"/>
        <end position="117"/>
    </location>
</feature>
<dbReference type="Pfam" id="PF13005">
    <property type="entry name" value="zf-IS66"/>
    <property type="match status" value="1"/>
</dbReference>
<evidence type="ECO:0000313" key="6">
    <source>
        <dbReference type="EMBL" id="EHL31791.1"/>
    </source>
</evidence>
<evidence type="ECO:0000259" key="4">
    <source>
        <dbReference type="Pfam" id="PF13007"/>
    </source>
</evidence>
<dbReference type="PANTHER" id="PTHR33678">
    <property type="entry name" value="BLL1576 PROTEIN"/>
    <property type="match status" value="1"/>
</dbReference>
<dbReference type="HOGENOM" id="CLU_023034_0_2_6"/>
<dbReference type="InterPro" id="IPR039552">
    <property type="entry name" value="IS66_C"/>
</dbReference>
<feature type="coiled-coil region" evidence="1">
    <location>
        <begin position="5"/>
        <end position="32"/>
    </location>
</feature>
<dbReference type="NCBIfam" id="NF033517">
    <property type="entry name" value="transpos_IS66"/>
    <property type="match status" value="1"/>
</dbReference>
<gene>
    <name evidence="6" type="ORF">LDG_5954</name>
</gene>
<dbReference type="RefSeq" id="WP_006869902.1">
    <property type="nucleotide sequence ID" value="NZ_JH413808.1"/>
</dbReference>
<keyword evidence="7" id="KW-1185">Reference proteome</keyword>
<dbReference type="InterPro" id="IPR004291">
    <property type="entry name" value="Transposase_IS66_central"/>
</dbReference>
<dbReference type="Pfam" id="PF13817">
    <property type="entry name" value="DDE_Tnp_IS66_C"/>
    <property type="match status" value="1"/>
</dbReference>
<feature type="domain" description="Transposase IS66 zinc-finger binding" evidence="3">
    <location>
        <begin position="127"/>
        <end position="170"/>
    </location>
</feature>
<evidence type="ECO:0000259" key="5">
    <source>
        <dbReference type="Pfam" id="PF13817"/>
    </source>
</evidence>
<dbReference type="InterPro" id="IPR052344">
    <property type="entry name" value="Transposase-related"/>
</dbReference>
<evidence type="ECO:0000256" key="1">
    <source>
        <dbReference type="SAM" id="Coils"/>
    </source>
</evidence>
<dbReference type="Pfam" id="PF13007">
    <property type="entry name" value="LZ_Tnp_IS66"/>
    <property type="match status" value="1"/>
</dbReference>
<dbReference type="AlphaFoldDB" id="G9ELF6"/>
<organism evidence="6 7">
    <name type="scientific">Legionella drancourtii LLAP12</name>
    <dbReference type="NCBI Taxonomy" id="658187"/>
    <lineage>
        <taxon>Bacteria</taxon>
        <taxon>Pseudomonadati</taxon>
        <taxon>Pseudomonadota</taxon>
        <taxon>Gammaproteobacteria</taxon>
        <taxon>Legionellales</taxon>
        <taxon>Legionellaceae</taxon>
        <taxon>Legionella</taxon>
    </lineage>
</organism>